<comment type="similarity">
    <text evidence="1">Belongs to the universal stress protein A family.</text>
</comment>
<reference evidence="4" key="1">
    <citation type="submission" date="2016-10" db="EMBL/GenBank/DDBJ databases">
        <authorList>
            <person name="Varghese N."/>
            <person name="Submissions S."/>
        </authorList>
    </citation>
    <scope>NUCLEOTIDE SEQUENCE [LARGE SCALE GENOMIC DNA]</scope>
    <source>
        <strain evidence="4">DSM 28881</strain>
    </source>
</reference>
<dbReference type="SUPFAM" id="SSF52402">
    <property type="entry name" value="Adenine nucleotide alpha hydrolases-like"/>
    <property type="match status" value="2"/>
</dbReference>
<dbReference type="Proteomes" id="UP000199559">
    <property type="component" value="Unassembled WGS sequence"/>
</dbReference>
<sequence length="282" mass="32444">MKSILLPTDFSENSWNAIAYALRYFSNTTCTFYLLHVNPITEVAITDIDYNYNIEPLITEELQTKPARKKLNGLLKKIAIQFSNNPKHSFFTINDTDFFIDAVRKQVLEKKIDLIVMGTKGASGLKKLIIGSNTADIITKVKCNTLVVPENATFKSLDQIAFPTDLLQFYGITTLAPILENLEHFNGTLNIVNINKKEVNLNKDQEKNKDFLEDYFSTYPHQFHFLTHTKIENGINTFVKSKNIDMIVMIAKSLNYFQQLFFHSKIEEISYQTDIPFLVLHE</sequence>
<dbReference type="RefSeq" id="WP_090840416.1">
    <property type="nucleotide sequence ID" value="NZ_FORM01000006.1"/>
</dbReference>
<dbReference type="PANTHER" id="PTHR46268">
    <property type="entry name" value="STRESS RESPONSE PROTEIN NHAX"/>
    <property type="match status" value="1"/>
</dbReference>
<dbReference type="CDD" id="cd00293">
    <property type="entry name" value="USP-like"/>
    <property type="match status" value="1"/>
</dbReference>
<feature type="domain" description="UspA" evidence="2">
    <location>
        <begin position="1"/>
        <end position="149"/>
    </location>
</feature>
<keyword evidence="4" id="KW-1185">Reference proteome</keyword>
<dbReference type="Gene3D" id="3.40.50.12370">
    <property type="match status" value="1"/>
</dbReference>
<evidence type="ECO:0000256" key="1">
    <source>
        <dbReference type="ARBA" id="ARBA00008791"/>
    </source>
</evidence>
<dbReference type="PANTHER" id="PTHR46268:SF6">
    <property type="entry name" value="UNIVERSAL STRESS PROTEIN UP12"/>
    <property type="match status" value="1"/>
</dbReference>
<evidence type="ECO:0000259" key="2">
    <source>
        <dbReference type="Pfam" id="PF00582"/>
    </source>
</evidence>
<dbReference type="InterPro" id="IPR006015">
    <property type="entry name" value="Universal_stress_UspA"/>
</dbReference>
<evidence type="ECO:0000313" key="4">
    <source>
        <dbReference type="Proteomes" id="UP000199559"/>
    </source>
</evidence>
<organism evidence="3 4">
    <name type="scientific">Olleya namhaensis</name>
    <dbReference type="NCBI Taxonomy" id="1144750"/>
    <lineage>
        <taxon>Bacteria</taxon>
        <taxon>Pseudomonadati</taxon>
        <taxon>Bacteroidota</taxon>
        <taxon>Flavobacteriia</taxon>
        <taxon>Flavobacteriales</taxon>
        <taxon>Flavobacteriaceae</taxon>
    </lineage>
</organism>
<proteinExistence type="inferred from homology"/>
<name>A0A1I3QGL6_9FLAO</name>
<protein>
    <submittedName>
        <fullName evidence="3">Nucleotide-binding universal stress protein, UspA family</fullName>
    </submittedName>
</protein>
<gene>
    <name evidence="3" type="ORF">SAMN05443431_106136</name>
</gene>
<accession>A0A1I3QGL6</accession>
<evidence type="ECO:0000313" key="3">
    <source>
        <dbReference type="EMBL" id="SFJ33128.1"/>
    </source>
</evidence>
<dbReference type="STRING" id="1144750.SAMN05443431_106136"/>
<dbReference type="InterPro" id="IPR006016">
    <property type="entry name" value="UspA"/>
</dbReference>
<dbReference type="EMBL" id="FORM01000006">
    <property type="protein sequence ID" value="SFJ33128.1"/>
    <property type="molecule type" value="Genomic_DNA"/>
</dbReference>
<dbReference type="Pfam" id="PF00582">
    <property type="entry name" value="Usp"/>
    <property type="match status" value="1"/>
</dbReference>
<dbReference type="PRINTS" id="PR01438">
    <property type="entry name" value="UNVRSLSTRESS"/>
</dbReference>
<dbReference type="AlphaFoldDB" id="A0A1I3QGL6"/>